<evidence type="ECO:0000313" key="4">
    <source>
        <dbReference type="EMBL" id="CDP36032.1"/>
    </source>
</evidence>
<dbReference type="InterPro" id="IPR049150">
    <property type="entry name" value="EFR3_HEAT-like_rpt"/>
</dbReference>
<evidence type="ECO:0000256" key="3">
    <source>
        <dbReference type="SAM" id="MobiDB-lite"/>
    </source>
</evidence>
<reference evidence="4" key="1">
    <citation type="submission" date="2014-02" db="EMBL/GenBank/DDBJ databases">
        <authorList>
            <person name="Genoscope - CEA"/>
        </authorList>
    </citation>
    <scope>NUCLEOTIDE SEQUENCE</scope>
    <source>
        <strain evidence="4">LS3</strain>
    </source>
</reference>
<name>A0A060TAV7_BLAAD</name>
<dbReference type="InterPro" id="IPR039786">
    <property type="entry name" value="EFR3"/>
</dbReference>
<dbReference type="PANTHER" id="PTHR47766:SF1">
    <property type="entry name" value="PROTEIN EFR3"/>
    <property type="match status" value="1"/>
</dbReference>
<dbReference type="SUPFAM" id="SSF48371">
    <property type="entry name" value="ARM repeat"/>
    <property type="match status" value="1"/>
</dbReference>
<dbReference type="EMBL" id="HG937692">
    <property type="protein sequence ID" value="CDP36032.1"/>
    <property type="molecule type" value="Genomic_DNA"/>
</dbReference>
<sequence>MKKGLTPKHQRLVLQCYPAGRVAEKKPNASELSYLLYYVSARRAKLSKVGPFLERTARHDLRHNRVGNAAVTLGIIKALIERCHENLNLFSWNVIAILSMVLETRDLSLCQQTAEVFAVFCQYQDSDLFLGDPDYAQAFTDLISRFLDSAKDPTGPNFNQWRLIGVHASRSVAASSVISVSTSFEKLPHIIRFVLSVLDVNEDGSNLQKYNDELSADRQTKTVPVLKTDSVQDGQEGSESFDEKVNHKLQIMALDALNSLFENTGSLQVSHCTRAVVRNILERNWPQAWSTALLELATKWTPVQLRFVIPTTLADILSHQDLTDLASQLAVTRLILALFTSSVTMVGLSVLDICRSLLSHQHSLVTQVSSSSHDSDDKKRYTALVTTIRKSIAAINNHTYYADQMSDMVYDILSRCRSAGQASSRLAFNPASSVPNGTANGGLELAEPGAVDDRILLADLETARALFMSSSSQGSGNTSMGSSKVSLRAWDGTQPLLLDSNKTVRLLYVAAFEAYVTNSRVTPVTFKPRPDFSVTRSPLGRLLLHLYALASSDGAHKTDYLLAYHVFTLIVNNFGTDGLLRVVPTALMLLDSGLSIEHGTSSKEYYAEQGVAQCSLALSVLLTVSQSTNSDELSSTFQKLVDDRKKAKIWYEPLEVPLTKDVATDVNEKARAEFDPVDSGAIKSSESLSRDEIRDKLVLEDLPDNMRHILVDKVSTSLDTNMPESTKAESTEEANGEAKVPPRARSLKQLHSLVTQQDGPRERIFGRNVSGATSYLSNGFNTTHVLIDKVTVPGVKDLKRIASGTFDKSSRRSFVNGGVNGVDGNDQDPKSLLMQVGLDVGNDRGKVA</sequence>
<organism evidence="4">
    <name type="scientific">Blastobotrys adeninivorans</name>
    <name type="common">Yeast</name>
    <name type="synonym">Arxula adeninivorans</name>
    <dbReference type="NCBI Taxonomy" id="409370"/>
    <lineage>
        <taxon>Eukaryota</taxon>
        <taxon>Fungi</taxon>
        <taxon>Dikarya</taxon>
        <taxon>Ascomycota</taxon>
        <taxon>Saccharomycotina</taxon>
        <taxon>Dipodascomycetes</taxon>
        <taxon>Dipodascales</taxon>
        <taxon>Trichomonascaceae</taxon>
        <taxon>Blastobotrys</taxon>
    </lineage>
</organism>
<accession>A0A060TAV7</accession>
<dbReference type="AlphaFoldDB" id="A0A060TAV7"/>
<dbReference type="InterPro" id="IPR016024">
    <property type="entry name" value="ARM-type_fold"/>
</dbReference>
<dbReference type="PANTHER" id="PTHR47766">
    <property type="entry name" value="PROTEIN EFR3"/>
    <property type="match status" value="1"/>
</dbReference>
<reference evidence="4" key="2">
    <citation type="submission" date="2014-06" db="EMBL/GenBank/DDBJ databases">
        <title>The complete genome of Blastobotrys (Arxula) adeninivorans LS3 - a yeast of biotechnological interest.</title>
        <authorList>
            <person name="Kunze G."/>
            <person name="Gaillardin C."/>
            <person name="Czernicka M."/>
            <person name="Durrens P."/>
            <person name="Martin T."/>
            <person name="Boer E."/>
            <person name="Gabaldon T."/>
            <person name="Cruz J."/>
            <person name="Talla E."/>
            <person name="Marck C."/>
            <person name="Goffeau A."/>
            <person name="Barbe V."/>
            <person name="Baret P."/>
            <person name="Baronian K."/>
            <person name="Beier S."/>
            <person name="Bleykasten C."/>
            <person name="Bode R."/>
            <person name="Casaregola S."/>
            <person name="Despons L."/>
            <person name="Fairhead C."/>
            <person name="Giersberg M."/>
            <person name="Gierski P."/>
            <person name="Hahnel U."/>
            <person name="Hartmann A."/>
            <person name="Jankowska D."/>
            <person name="Jubin C."/>
            <person name="Jung P."/>
            <person name="Lafontaine I."/>
            <person name="Leh-Louis V."/>
            <person name="Lemaire M."/>
            <person name="Marcet-Houben M."/>
            <person name="Mascher M."/>
            <person name="Morel G."/>
            <person name="Richard G.-F."/>
            <person name="Riechen J."/>
            <person name="Sacerdot C."/>
            <person name="Sarkar A."/>
            <person name="Savel G."/>
            <person name="Schacherer J."/>
            <person name="Sherman D."/>
            <person name="Straub M.-L."/>
            <person name="Stein N."/>
            <person name="Thierry A."/>
            <person name="Trautwein-Schult A."/>
            <person name="Westhof E."/>
            <person name="Worch S."/>
            <person name="Dujon B."/>
            <person name="Souciet J.-L."/>
            <person name="Wincker P."/>
            <person name="Scholz U."/>
            <person name="Neuveglise N."/>
        </authorList>
    </citation>
    <scope>NUCLEOTIDE SEQUENCE</scope>
    <source>
        <strain evidence="4">LS3</strain>
    </source>
</reference>
<evidence type="ECO:0000256" key="1">
    <source>
        <dbReference type="ARBA" id="ARBA00010216"/>
    </source>
</evidence>
<feature type="region of interest" description="Disordered" evidence="3">
    <location>
        <begin position="719"/>
        <end position="743"/>
    </location>
</feature>
<dbReference type="GO" id="GO:0072659">
    <property type="term" value="P:protein localization to plasma membrane"/>
    <property type="evidence" value="ECO:0007669"/>
    <property type="project" value="InterPro"/>
</dbReference>
<evidence type="ECO:0000256" key="2">
    <source>
        <dbReference type="ARBA" id="ARBA00017967"/>
    </source>
</evidence>
<dbReference type="GO" id="GO:0005886">
    <property type="term" value="C:plasma membrane"/>
    <property type="evidence" value="ECO:0007669"/>
    <property type="project" value="TreeGrafter"/>
</dbReference>
<protein>
    <recommendedName>
        <fullName evidence="2">Protein EFR3</fullName>
    </recommendedName>
</protein>
<proteinExistence type="inferred from homology"/>
<dbReference type="PhylomeDB" id="A0A060TAV7"/>
<gene>
    <name evidence="4" type="ORF">GNLVRS02_ARAD1B03740g</name>
</gene>
<comment type="similarity">
    <text evidence="1">Belongs to the EFR3 family.</text>
</comment>
<dbReference type="Pfam" id="PF21072">
    <property type="entry name" value="EFR3"/>
    <property type="match status" value="1"/>
</dbReference>